<protein>
    <submittedName>
        <fullName evidence="8">Uncharacterized protein LOC113392697</fullName>
    </submittedName>
</protein>
<dbReference type="SUPFAM" id="SSF57850">
    <property type="entry name" value="RING/U-box"/>
    <property type="match status" value="1"/>
</dbReference>
<keyword evidence="2 4" id="KW-0863">Zinc-finger</keyword>
<evidence type="ECO:0000256" key="3">
    <source>
        <dbReference type="ARBA" id="ARBA00022833"/>
    </source>
</evidence>
<dbReference type="Proteomes" id="UP001652626">
    <property type="component" value="Chromosome 5"/>
</dbReference>
<dbReference type="RefSeq" id="XP_026485024.2">
    <property type="nucleotide sequence ID" value="XM_026629239.2"/>
</dbReference>
<dbReference type="OrthoDB" id="4788989at2759"/>
<evidence type="ECO:0000313" key="8">
    <source>
        <dbReference type="RefSeq" id="XP_026485024.2"/>
    </source>
</evidence>
<feature type="compositionally biased region" description="Low complexity" evidence="5">
    <location>
        <begin position="534"/>
        <end position="548"/>
    </location>
</feature>
<organism evidence="7 8">
    <name type="scientific">Vanessa tameamea</name>
    <name type="common">Kamehameha butterfly</name>
    <dbReference type="NCBI Taxonomy" id="334116"/>
    <lineage>
        <taxon>Eukaryota</taxon>
        <taxon>Metazoa</taxon>
        <taxon>Ecdysozoa</taxon>
        <taxon>Arthropoda</taxon>
        <taxon>Hexapoda</taxon>
        <taxon>Insecta</taxon>
        <taxon>Pterygota</taxon>
        <taxon>Neoptera</taxon>
        <taxon>Endopterygota</taxon>
        <taxon>Lepidoptera</taxon>
        <taxon>Glossata</taxon>
        <taxon>Ditrysia</taxon>
        <taxon>Papilionoidea</taxon>
        <taxon>Nymphalidae</taxon>
        <taxon>Nymphalinae</taxon>
        <taxon>Vanessa</taxon>
    </lineage>
</organism>
<feature type="domain" description="RING-type" evidence="6">
    <location>
        <begin position="21"/>
        <end position="56"/>
    </location>
</feature>
<feature type="compositionally biased region" description="Basic residues" evidence="5">
    <location>
        <begin position="552"/>
        <end position="561"/>
    </location>
</feature>
<evidence type="ECO:0000313" key="7">
    <source>
        <dbReference type="Proteomes" id="UP001652626"/>
    </source>
</evidence>
<name>A0A8B8HJK5_VANTA</name>
<dbReference type="GO" id="GO:0061630">
    <property type="term" value="F:ubiquitin protein ligase activity"/>
    <property type="evidence" value="ECO:0007669"/>
    <property type="project" value="TreeGrafter"/>
</dbReference>
<evidence type="ECO:0000256" key="5">
    <source>
        <dbReference type="SAM" id="MobiDB-lite"/>
    </source>
</evidence>
<dbReference type="GO" id="GO:0043161">
    <property type="term" value="P:proteasome-mediated ubiquitin-dependent protein catabolic process"/>
    <property type="evidence" value="ECO:0007669"/>
    <property type="project" value="TreeGrafter"/>
</dbReference>
<feature type="region of interest" description="Disordered" evidence="5">
    <location>
        <begin position="359"/>
        <end position="398"/>
    </location>
</feature>
<dbReference type="GO" id="GO:0008270">
    <property type="term" value="F:zinc ion binding"/>
    <property type="evidence" value="ECO:0007669"/>
    <property type="project" value="UniProtKB-KW"/>
</dbReference>
<feature type="compositionally biased region" description="Low complexity" evidence="5">
    <location>
        <begin position="84"/>
        <end position="95"/>
    </location>
</feature>
<dbReference type="InterPro" id="IPR004162">
    <property type="entry name" value="SINA-like_animal"/>
</dbReference>
<dbReference type="GO" id="GO:0031624">
    <property type="term" value="F:ubiquitin conjugating enzyme binding"/>
    <property type="evidence" value="ECO:0007669"/>
    <property type="project" value="TreeGrafter"/>
</dbReference>
<feature type="region of interest" description="Disordered" evidence="5">
    <location>
        <begin position="410"/>
        <end position="561"/>
    </location>
</feature>
<feature type="compositionally biased region" description="Pro residues" evidence="5">
    <location>
        <begin position="415"/>
        <end position="453"/>
    </location>
</feature>
<dbReference type="InterPro" id="IPR001841">
    <property type="entry name" value="Znf_RING"/>
</dbReference>
<proteinExistence type="predicted"/>
<dbReference type="GeneID" id="113392697"/>
<feature type="region of interest" description="Disordered" evidence="5">
    <location>
        <begin position="84"/>
        <end position="127"/>
    </location>
</feature>
<evidence type="ECO:0000256" key="2">
    <source>
        <dbReference type="ARBA" id="ARBA00022771"/>
    </source>
</evidence>
<reference evidence="8" key="1">
    <citation type="submission" date="2025-08" db="UniProtKB">
        <authorList>
            <consortium name="RefSeq"/>
        </authorList>
    </citation>
    <scope>IDENTIFICATION</scope>
    <source>
        <tissue evidence="8">Whole body</tissue>
    </source>
</reference>
<sequence length="561" mass="61503">MVEKAEIKPESLLNLDDLLQCPVCYEIPSGQIFQCNEGHHVCGRCKMRLDVCPVCRALFFGTRNYAMEELIANFRKLRAFKLGSKGTTGSSESSTPAKETTSGECENEVNDDEEGNNPTVTNEPAQRPPQACKGLFRCLCCKNGNGERLPSARLLNHLRYFHTPDLLEGRSENGEYLQAWQFSTVPGKLVTAVRVSDMGIFFLTIEISNNAVYAWLTMAASPWVAHAFNYTITICGNDREAIFSDCVWSVRSCEGSLKKRGNCLVVKEMDARALIAPAMISGKLSVRRTPPDQLANQSQPRAVLRIANRSNNQNNANNLEPFLQDLQNDVARLSRAFAMLGQEANALVRSEAEIRARIENSSTINQNSSGRRTSESSEPEPQPTVQNDQIINEQSLSRNARRRIRQRLRAALNGPIPPVPPPGPQRHNGPMPPVPPPGPQRRNGPMPPVPPLGPQRRNGPMPPVPPPGPQRRSGPMPPGPQRRSGPMPPVPPPGPQRRSGPMPYVAPPASHRHNGYASDAYTVVLQPTPPVAPPSSSSGPSQSQAPPANGARNKKKRPHRT</sequence>
<dbReference type="Gene3D" id="3.30.40.10">
    <property type="entry name" value="Zinc/RING finger domain, C3HC4 (zinc finger)"/>
    <property type="match status" value="1"/>
</dbReference>
<dbReference type="PANTHER" id="PTHR45877:SF2">
    <property type="entry name" value="E3 UBIQUITIN-PROTEIN LIGASE SINA-RELATED"/>
    <property type="match status" value="1"/>
</dbReference>
<evidence type="ECO:0000256" key="4">
    <source>
        <dbReference type="PROSITE-ProRule" id="PRU00175"/>
    </source>
</evidence>
<dbReference type="OMA" id="VWSVRSC"/>
<gene>
    <name evidence="8" type="primary">LOC113392697</name>
</gene>
<dbReference type="PANTHER" id="PTHR45877">
    <property type="entry name" value="E3 UBIQUITIN-PROTEIN LIGASE SIAH2"/>
    <property type="match status" value="1"/>
</dbReference>
<evidence type="ECO:0000256" key="1">
    <source>
        <dbReference type="ARBA" id="ARBA00022723"/>
    </source>
</evidence>
<feature type="compositionally biased region" description="Polar residues" evidence="5">
    <location>
        <begin position="383"/>
        <end position="393"/>
    </location>
</feature>
<accession>A0A8B8HJK5</accession>
<keyword evidence="1" id="KW-0479">Metal-binding</keyword>
<dbReference type="GO" id="GO:0005737">
    <property type="term" value="C:cytoplasm"/>
    <property type="evidence" value="ECO:0007669"/>
    <property type="project" value="TreeGrafter"/>
</dbReference>
<feature type="compositionally biased region" description="Pro residues" evidence="5">
    <location>
        <begin position="460"/>
        <end position="495"/>
    </location>
</feature>
<dbReference type="Pfam" id="PF21362">
    <property type="entry name" value="Sina_RING"/>
    <property type="match status" value="1"/>
</dbReference>
<dbReference type="CDD" id="cd16571">
    <property type="entry name" value="RING-HC_SIAHs"/>
    <property type="match status" value="1"/>
</dbReference>
<dbReference type="PROSITE" id="PS50089">
    <property type="entry name" value="ZF_RING_2"/>
    <property type="match status" value="1"/>
</dbReference>
<keyword evidence="7" id="KW-1185">Reference proteome</keyword>
<dbReference type="InterPro" id="IPR049548">
    <property type="entry name" value="Sina-like_RING"/>
</dbReference>
<dbReference type="InterPro" id="IPR013083">
    <property type="entry name" value="Znf_RING/FYVE/PHD"/>
</dbReference>
<feature type="compositionally biased region" description="Polar residues" evidence="5">
    <location>
        <begin position="359"/>
        <end position="371"/>
    </location>
</feature>
<feature type="compositionally biased region" description="Acidic residues" evidence="5">
    <location>
        <begin position="105"/>
        <end position="115"/>
    </location>
</feature>
<evidence type="ECO:0000259" key="6">
    <source>
        <dbReference type="PROSITE" id="PS50089"/>
    </source>
</evidence>
<keyword evidence="3" id="KW-0862">Zinc</keyword>